<dbReference type="STRING" id="1149755.A0A2J6S6J8"/>
<dbReference type="Gene3D" id="3.40.970.10">
    <property type="entry name" value="Ribonuclease H1, N-terminal domain"/>
    <property type="match status" value="1"/>
</dbReference>
<dbReference type="OrthoDB" id="407198at2759"/>
<keyword evidence="3" id="KW-1185">Reference proteome</keyword>
<feature type="domain" description="Ribonuclease H1 N-terminal" evidence="1">
    <location>
        <begin position="73"/>
        <end position="118"/>
    </location>
</feature>
<evidence type="ECO:0000259" key="1">
    <source>
        <dbReference type="Pfam" id="PF01693"/>
    </source>
</evidence>
<organism evidence="2 3">
    <name type="scientific">Hyaloscypha variabilis (strain UAMH 11265 / GT02V1 / F)</name>
    <name type="common">Meliniomyces variabilis</name>
    <dbReference type="NCBI Taxonomy" id="1149755"/>
    <lineage>
        <taxon>Eukaryota</taxon>
        <taxon>Fungi</taxon>
        <taxon>Dikarya</taxon>
        <taxon>Ascomycota</taxon>
        <taxon>Pezizomycotina</taxon>
        <taxon>Leotiomycetes</taxon>
        <taxon>Helotiales</taxon>
        <taxon>Hyaloscyphaceae</taxon>
        <taxon>Hyaloscypha</taxon>
        <taxon>Hyaloscypha variabilis</taxon>
    </lineage>
</organism>
<dbReference type="InterPro" id="IPR011320">
    <property type="entry name" value="RNase_H1_N"/>
</dbReference>
<name>A0A2J6S6J8_HYAVF</name>
<dbReference type="SUPFAM" id="SSF55658">
    <property type="entry name" value="L9 N-domain-like"/>
    <property type="match status" value="1"/>
</dbReference>
<dbReference type="InterPro" id="IPR009027">
    <property type="entry name" value="Ribosomal_bL9/RNase_H1_N"/>
</dbReference>
<accession>A0A2J6S6J8</accession>
<evidence type="ECO:0000313" key="3">
    <source>
        <dbReference type="Proteomes" id="UP000235786"/>
    </source>
</evidence>
<evidence type="ECO:0000313" key="2">
    <source>
        <dbReference type="EMBL" id="PMD46397.1"/>
    </source>
</evidence>
<dbReference type="InterPro" id="IPR037056">
    <property type="entry name" value="RNase_H1_N_sf"/>
</dbReference>
<dbReference type="AlphaFoldDB" id="A0A2J6S6J8"/>
<dbReference type="Pfam" id="PF01693">
    <property type="entry name" value="Cauli_VI"/>
    <property type="match status" value="1"/>
</dbReference>
<dbReference type="Proteomes" id="UP000235786">
    <property type="component" value="Unassembled WGS sequence"/>
</dbReference>
<proteinExistence type="predicted"/>
<dbReference type="EMBL" id="KZ613939">
    <property type="protein sequence ID" value="PMD46397.1"/>
    <property type="molecule type" value="Genomic_DNA"/>
</dbReference>
<sequence length="178" mass="20028">MERSHFGLLTKNYSLRGDAHPLVTGFKFKSPKPPFQGFVTLAEAEAYMGVENYEYKIKDGAGETTPHKGHMAYYTVANSRNPGIQTYYYGRSGAEPEVVDFSGACHKHFRTLQQAENFITDWVEMYACIVKAKIKSELSSGHRPAQMRGTPVPLSLKTEYNNEDEELADSMGRMGMQN</sequence>
<protein>
    <recommendedName>
        <fullName evidence="1">Ribonuclease H1 N-terminal domain-containing protein</fullName>
    </recommendedName>
</protein>
<gene>
    <name evidence="2" type="ORF">L207DRAFT_523800</name>
</gene>
<reference evidence="2 3" key="1">
    <citation type="submission" date="2016-04" db="EMBL/GenBank/DDBJ databases">
        <title>A degradative enzymes factory behind the ericoid mycorrhizal symbiosis.</title>
        <authorList>
            <consortium name="DOE Joint Genome Institute"/>
            <person name="Martino E."/>
            <person name="Morin E."/>
            <person name="Grelet G."/>
            <person name="Kuo A."/>
            <person name="Kohler A."/>
            <person name="Daghino S."/>
            <person name="Barry K."/>
            <person name="Choi C."/>
            <person name="Cichocki N."/>
            <person name="Clum A."/>
            <person name="Copeland A."/>
            <person name="Hainaut M."/>
            <person name="Haridas S."/>
            <person name="Labutti K."/>
            <person name="Lindquist E."/>
            <person name="Lipzen A."/>
            <person name="Khouja H.-R."/>
            <person name="Murat C."/>
            <person name="Ohm R."/>
            <person name="Olson A."/>
            <person name="Spatafora J."/>
            <person name="Veneault-Fourrey C."/>
            <person name="Henrissat B."/>
            <person name="Grigoriev I."/>
            <person name="Martin F."/>
            <person name="Perotto S."/>
        </authorList>
    </citation>
    <scope>NUCLEOTIDE SEQUENCE [LARGE SCALE GENOMIC DNA]</scope>
    <source>
        <strain evidence="2 3">F</strain>
    </source>
</reference>